<dbReference type="PROSITE" id="PS51737">
    <property type="entry name" value="RECOMBINASE_DNA_BIND"/>
    <property type="match status" value="1"/>
</dbReference>
<dbReference type="RefSeq" id="WP_046349384.1">
    <property type="nucleotide sequence ID" value="NZ_BBWU01000049.1"/>
</dbReference>
<dbReference type="InterPro" id="IPR036162">
    <property type="entry name" value="Resolvase-like_N_sf"/>
</dbReference>
<dbReference type="PROSITE" id="PS51736">
    <property type="entry name" value="RECOMBINASES_3"/>
    <property type="match status" value="1"/>
</dbReference>
<dbReference type="CDD" id="cd03768">
    <property type="entry name" value="SR_ResInv"/>
    <property type="match status" value="1"/>
</dbReference>
<dbReference type="InterPro" id="IPR038109">
    <property type="entry name" value="DNA_bind_recomb_sf"/>
</dbReference>
<name>A0A0E9MSY8_9SPHN</name>
<evidence type="ECO:0000259" key="1">
    <source>
        <dbReference type="PROSITE" id="PS51736"/>
    </source>
</evidence>
<dbReference type="GO" id="GO:0003677">
    <property type="term" value="F:DNA binding"/>
    <property type="evidence" value="ECO:0007669"/>
    <property type="project" value="InterPro"/>
</dbReference>
<feature type="domain" description="Resolvase/invertase-type recombinase catalytic" evidence="1">
    <location>
        <begin position="13"/>
        <end position="165"/>
    </location>
</feature>
<dbReference type="SMART" id="SM00857">
    <property type="entry name" value="Resolvase"/>
    <property type="match status" value="1"/>
</dbReference>
<evidence type="ECO:0000259" key="2">
    <source>
        <dbReference type="PROSITE" id="PS51737"/>
    </source>
</evidence>
<evidence type="ECO:0008006" key="5">
    <source>
        <dbReference type="Google" id="ProtNLM"/>
    </source>
</evidence>
<dbReference type="SUPFAM" id="SSF109709">
    <property type="entry name" value="KorB DNA-binding domain-like"/>
    <property type="match status" value="1"/>
</dbReference>
<dbReference type="PANTHER" id="PTHR30461:SF23">
    <property type="entry name" value="DNA RECOMBINASE-RELATED"/>
    <property type="match status" value="1"/>
</dbReference>
<dbReference type="PANTHER" id="PTHR30461">
    <property type="entry name" value="DNA-INVERTASE FROM LAMBDOID PROPHAGE"/>
    <property type="match status" value="1"/>
</dbReference>
<protein>
    <recommendedName>
        <fullName evidence="5">Recombinase</fullName>
    </recommendedName>
</protein>
<dbReference type="Pfam" id="PF00239">
    <property type="entry name" value="Resolvase"/>
    <property type="match status" value="1"/>
</dbReference>
<dbReference type="SUPFAM" id="SSF53041">
    <property type="entry name" value="Resolvase-like"/>
    <property type="match status" value="1"/>
</dbReference>
<dbReference type="InterPro" id="IPR006119">
    <property type="entry name" value="Resolv_N"/>
</dbReference>
<evidence type="ECO:0000313" key="3">
    <source>
        <dbReference type="EMBL" id="GAO40588.1"/>
    </source>
</evidence>
<evidence type="ECO:0000313" key="4">
    <source>
        <dbReference type="Proteomes" id="UP000033202"/>
    </source>
</evidence>
<dbReference type="GO" id="GO:0000150">
    <property type="term" value="F:DNA strand exchange activity"/>
    <property type="evidence" value="ECO:0007669"/>
    <property type="project" value="InterPro"/>
</dbReference>
<proteinExistence type="predicted"/>
<reference evidence="3 4" key="1">
    <citation type="submission" date="2015-04" db="EMBL/GenBank/DDBJ databases">
        <title>Whole genome shotgun sequence of Sphingomonas changbaiensis NBRC 104936.</title>
        <authorList>
            <person name="Katano-Makiyama Y."/>
            <person name="Hosoyama A."/>
            <person name="Hashimoto M."/>
            <person name="Noguchi M."/>
            <person name="Tsuchikane K."/>
            <person name="Ohji S."/>
            <person name="Yamazoe A."/>
            <person name="Ichikawa N."/>
            <person name="Kimura A."/>
            <person name="Fujita N."/>
        </authorList>
    </citation>
    <scope>NUCLEOTIDE SEQUENCE [LARGE SCALE GENOMIC DNA]</scope>
    <source>
        <strain evidence="3 4">NBRC 104936</strain>
    </source>
</reference>
<dbReference type="InterPro" id="IPR011109">
    <property type="entry name" value="DNA_bind_recombinase_dom"/>
</dbReference>
<dbReference type="Gene3D" id="3.40.50.1390">
    <property type="entry name" value="Resolvase, N-terminal catalytic domain"/>
    <property type="match status" value="1"/>
</dbReference>
<feature type="domain" description="Recombinase" evidence="2">
    <location>
        <begin position="173"/>
        <end position="287"/>
    </location>
</feature>
<sequence length="585" mass="66992">MSHIHGLQTHPVRCAIYTRKSVKEGLDRENNSIEVQREICSAYVRSQRHRKWTENFQRYDDGGYSGGNLERPALRQLLADVENGHIDVIVIYKLDRLTRSLADFIRLIDLLEQYGVTFVSVTQAFDTQDSMGRLVLNILLTFAQFEREMLADRIRDKMAAMKRAGRWTGGAPPFGYDVVKAKLIVNPSEAAIVREIFERYLVVASSEKLTNEFRARGLKAKCWINRRGEQSGGGLATRGMIYAMLGSPVYTGQFHFKGEVFKGQHEAIIDRDLWDRVQVLRDSRKLKQPAARPQDHLLLGFSFDDIGRAMRIEGGIKRQSRYRYYISDANHRATKRGIKQLRAGGTDLEELVRTSICALFRRRFDLSGAIHSTGLRDAATDRLIDRGPTAARHLETFDRRRLRFAWEALIDRVELSREWVRIVLRCDQMAALLAWPGTGLFRPRGAVTAEPHRTYALQVEAVAVRSERRFRLPLDPKSTTTKPQKGLISLMRFARKAQEMVYENRALSIEEVATRLGRRPAFVARALRLNYLAPDIIAAIMDGAQPRDLTRKALMYSSIPMDWAQQRALFGFSARRDPSANDQYY</sequence>
<dbReference type="EMBL" id="BBWU01000049">
    <property type="protein sequence ID" value="GAO40588.1"/>
    <property type="molecule type" value="Genomic_DNA"/>
</dbReference>
<accession>A0A0E9MSY8</accession>
<keyword evidence="4" id="KW-1185">Reference proteome</keyword>
<dbReference type="Proteomes" id="UP000033202">
    <property type="component" value="Unassembled WGS sequence"/>
</dbReference>
<dbReference type="STRING" id="1219043.SCH01S_49_00020"/>
<dbReference type="Gene3D" id="1.10.10.2830">
    <property type="match status" value="1"/>
</dbReference>
<dbReference type="Gene3D" id="3.90.1750.20">
    <property type="entry name" value="Putative Large Serine Recombinase, Chain B, Domain 2"/>
    <property type="match status" value="1"/>
</dbReference>
<dbReference type="OrthoDB" id="7277848at2"/>
<dbReference type="InterPro" id="IPR050639">
    <property type="entry name" value="SSR_resolvase"/>
</dbReference>
<dbReference type="Pfam" id="PF07508">
    <property type="entry name" value="Recombinase"/>
    <property type="match status" value="1"/>
</dbReference>
<comment type="caution">
    <text evidence="3">The sequence shown here is derived from an EMBL/GenBank/DDBJ whole genome shotgun (WGS) entry which is preliminary data.</text>
</comment>
<organism evidence="3 4">
    <name type="scientific">Sphingomonas changbaiensis NBRC 104936</name>
    <dbReference type="NCBI Taxonomy" id="1219043"/>
    <lineage>
        <taxon>Bacteria</taxon>
        <taxon>Pseudomonadati</taxon>
        <taxon>Pseudomonadota</taxon>
        <taxon>Alphaproteobacteria</taxon>
        <taxon>Sphingomonadales</taxon>
        <taxon>Sphingomonadaceae</taxon>
        <taxon>Sphingomonas</taxon>
    </lineage>
</organism>
<dbReference type="AlphaFoldDB" id="A0A0E9MSY8"/>
<gene>
    <name evidence="3" type="ORF">SCH01S_49_00020</name>
</gene>